<dbReference type="InterPro" id="IPR004013">
    <property type="entry name" value="PHP_dom"/>
</dbReference>
<dbReference type="Pfam" id="PF02811">
    <property type="entry name" value="PHP"/>
    <property type="match status" value="1"/>
</dbReference>
<dbReference type="Gene3D" id="3.20.20.140">
    <property type="entry name" value="Metal-dependent hydrolases"/>
    <property type="match status" value="1"/>
</dbReference>
<dbReference type="SUPFAM" id="SSF89550">
    <property type="entry name" value="PHP domain-like"/>
    <property type="match status" value="1"/>
</dbReference>
<reference evidence="8 9" key="1">
    <citation type="submission" date="2017-05" db="EMBL/GenBank/DDBJ databases">
        <authorList>
            <person name="Chapman J."/>
            <person name="Chang C."/>
            <person name="Suresh T."/>
            <person name="Shishido T.C."/>
            <person name="Bindert I."/>
            <person name="Shaffer C.D."/>
            <person name="Weston-Hafer K.A."/>
            <person name="Russell D.A."/>
            <person name="Pope W.H."/>
            <person name="Jacobs-Sera D."/>
            <person name="Hendrix R.W."/>
            <person name="Hatfull G.F."/>
        </authorList>
    </citation>
    <scope>NUCLEOTIDE SEQUENCE [LARGE SCALE GENOMIC DNA]</scope>
</reference>
<dbReference type="EMBL" id="MF155946">
    <property type="protein sequence ID" value="ASR75485.1"/>
    <property type="molecule type" value="Genomic_DNA"/>
</dbReference>
<dbReference type="Proteomes" id="UP000223009">
    <property type="component" value="Segment"/>
</dbReference>
<protein>
    <recommendedName>
        <fullName evidence="1">DNA-directed DNA polymerase</fullName>
        <ecNumber evidence="1">2.7.7.7</ecNumber>
    </recommendedName>
</protein>
<keyword evidence="5" id="KW-0239">DNA-directed DNA polymerase</keyword>
<dbReference type="InterPro" id="IPR011708">
    <property type="entry name" value="DNA_pol3_alpha_NTPase_dom"/>
</dbReference>
<proteinExistence type="predicted"/>
<feature type="domain" description="Polymerase/histidinol phosphatase N-terminal" evidence="7">
    <location>
        <begin position="6"/>
        <end position="73"/>
    </location>
</feature>
<dbReference type="EC" id="2.7.7.7" evidence="1"/>
<name>A0A222YU41_9CAUD</name>
<evidence type="ECO:0000256" key="1">
    <source>
        <dbReference type="ARBA" id="ARBA00012417"/>
    </source>
</evidence>
<dbReference type="PANTHER" id="PTHR32294:SF0">
    <property type="entry name" value="DNA POLYMERASE III SUBUNIT ALPHA"/>
    <property type="match status" value="1"/>
</dbReference>
<keyword evidence="9" id="KW-1185">Reference proteome</keyword>
<accession>A0A222YU41</accession>
<evidence type="ECO:0000313" key="8">
    <source>
        <dbReference type="EMBL" id="ASR75485.1"/>
    </source>
</evidence>
<comment type="catalytic activity">
    <reaction evidence="6">
        <text>DNA(n) + a 2'-deoxyribonucleoside 5'-triphosphate = DNA(n+1) + diphosphate</text>
        <dbReference type="Rhea" id="RHEA:22508"/>
        <dbReference type="Rhea" id="RHEA-COMP:17339"/>
        <dbReference type="Rhea" id="RHEA-COMP:17340"/>
        <dbReference type="ChEBI" id="CHEBI:33019"/>
        <dbReference type="ChEBI" id="CHEBI:61560"/>
        <dbReference type="ChEBI" id="CHEBI:173112"/>
        <dbReference type="EC" id="2.7.7.7"/>
    </reaction>
</comment>
<evidence type="ECO:0000256" key="6">
    <source>
        <dbReference type="ARBA" id="ARBA00049244"/>
    </source>
</evidence>
<dbReference type="SMART" id="SM00481">
    <property type="entry name" value="POLIIIAc"/>
    <property type="match status" value="1"/>
</dbReference>
<dbReference type="Pfam" id="PF07733">
    <property type="entry name" value="DNA_pol3_alpha"/>
    <property type="match status" value="1"/>
</dbReference>
<evidence type="ECO:0000256" key="3">
    <source>
        <dbReference type="ARBA" id="ARBA00022695"/>
    </source>
</evidence>
<dbReference type="InterPro" id="IPR004805">
    <property type="entry name" value="DnaE2/DnaE/PolC"/>
</dbReference>
<evidence type="ECO:0000256" key="2">
    <source>
        <dbReference type="ARBA" id="ARBA00022679"/>
    </source>
</evidence>
<gene>
    <name evidence="8" type="ORF">SEA_MILDRED21_78</name>
</gene>
<evidence type="ECO:0000256" key="5">
    <source>
        <dbReference type="ARBA" id="ARBA00022932"/>
    </source>
</evidence>
<dbReference type="InterPro" id="IPR003141">
    <property type="entry name" value="Pol/His_phosphatase_N"/>
</dbReference>
<dbReference type="InterPro" id="IPR016195">
    <property type="entry name" value="Pol/histidinol_Pase-like"/>
</dbReference>
<sequence>MTIQPVELHLHDHYSSMDGTNTAAEYMVRAKELGMTHLAQTNHGTLGGHREFQQAAMDAGIVPILGVEAYISPTDRFDKRSKASRSDGTNAYNHLIILAQDETGLQTLNRINRVAWTEGFYSKPRIDMEVLENDNEGLIVLSGCLNGLICKAIEAGNLEEAMAIADRFKGILGDRFFIEVQGHNPKSMNEALFKIADEKGILPVVTSDCHYARKEDLWIQEAMLILSTNPKKNKDAELSKSQKMEMLERFNYLYPDRKMTFEKIEIYLHSAEEHRAAFKAQGFDREDIITNTHVVADMVSNYPFHRGLDLLPRPKDGNPDDILEEKARQGLEDRGFASAPKYVERLEEELEIIKSKDFSTYFLIVEDMISWAKSQGIMVGPGRGSGAGSLVNYALGITEVDPIVDNLLFFRFINPERNDFPDIDTDFEDARRGEVKEYLRKKYGHVGSIATYGYFKDKAVIKDAARVFCIPVGEVNRALKFVEKWEQFLTSPTTEEFRKKYPEVIKLAERLRGRIRQSGMHAAGVVIANQPLANFAPIETAKDPNDANGPRIPLVAMDMEQAADLGLVKLDALGLKALSIIKDTLRMIDERHGRKIDLNTLPLTDSRVYAMLSEGYTKGVFQCEATAYTKLIIKMGGVKNFDELAASNALVRPGAMNTIGAEYIARKNGKSPVKFHHFEMKPFTSETYGEILYQEQVMLTMTELAGMKMATADKVRKIIGKKKDAREFDQYRAEFLEGASKKVHPAVAEKLWHDFEAHAGYSFNKSHAIAYSRLSYYTAWLKKHYPLEFMCATLRNEGDKDALTEYLIEAKRMGIRMLLPHVNVSDVNFEIEGDAIRFGLANIKFIREPGALQLIEYRPFTSYSDLEAKVKEKGNGLSARTLGGLNAIGAAAFEDHPRTGEERENYYEYLRIPAFELKFIPPKVRAQMTDLEDYKDNGAFCVLAMVKGIKRGDGWARLDLIDETGTAGVFTNPETPIEPGQMYAILVSDNRVARFATMDELINRIPNGFVDYLYASEYGDIPDGMYKVLAFQRYITKAKKTMAYTTICDSEKNLYPVMAFPTMFHKAYGKCKDGAVIDAILKQTQEGSWFYDNIL</sequence>
<organism evidence="8 9">
    <name type="scientific">Streptomyces phage Mildred21</name>
    <dbReference type="NCBI Taxonomy" id="2023959"/>
    <lineage>
        <taxon>Viruses</taxon>
        <taxon>Duplodnaviria</taxon>
        <taxon>Heunggongvirae</taxon>
        <taxon>Uroviricota</taxon>
        <taxon>Caudoviricetes</taxon>
        <taxon>Stanwilliamsviridae</taxon>
        <taxon>Boydwoodruffvirinae</taxon>
        <taxon>Samistivirus</taxon>
        <taxon>Samistivirus mildred21</taxon>
    </lineage>
</organism>
<dbReference type="GO" id="GO:0008408">
    <property type="term" value="F:3'-5' exonuclease activity"/>
    <property type="evidence" value="ECO:0007669"/>
    <property type="project" value="InterPro"/>
</dbReference>
<dbReference type="InterPro" id="IPR040982">
    <property type="entry name" value="DNA_pol3_finger"/>
</dbReference>
<keyword evidence="3" id="KW-0548">Nucleotidyltransferase</keyword>
<dbReference type="GO" id="GO:0006260">
    <property type="term" value="P:DNA replication"/>
    <property type="evidence" value="ECO:0007669"/>
    <property type="project" value="UniProtKB-KW"/>
</dbReference>
<dbReference type="Pfam" id="PF17657">
    <property type="entry name" value="DNA_pol3_finger"/>
    <property type="match status" value="1"/>
</dbReference>
<dbReference type="NCBIfam" id="TIGR00594">
    <property type="entry name" value="polc"/>
    <property type="match status" value="1"/>
</dbReference>
<evidence type="ECO:0000256" key="4">
    <source>
        <dbReference type="ARBA" id="ARBA00022705"/>
    </source>
</evidence>
<keyword evidence="2" id="KW-0808">Transferase</keyword>
<dbReference type="PANTHER" id="PTHR32294">
    <property type="entry name" value="DNA POLYMERASE III SUBUNIT ALPHA"/>
    <property type="match status" value="1"/>
</dbReference>
<dbReference type="GO" id="GO:0003887">
    <property type="term" value="F:DNA-directed DNA polymerase activity"/>
    <property type="evidence" value="ECO:0007669"/>
    <property type="project" value="UniProtKB-KW"/>
</dbReference>
<dbReference type="Gene3D" id="1.10.150.870">
    <property type="match status" value="1"/>
</dbReference>
<dbReference type="Pfam" id="PF14579">
    <property type="entry name" value="HHH_6"/>
    <property type="match status" value="1"/>
</dbReference>
<evidence type="ECO:0000259" key="7">
    <source>
        <dbReference type="SMART" id="SM00481"/>
    </source>
</evidence>
<keyword evidence="4" id="KW-0235">DNA replication</keyword>
<dbReference type="Gene3D" id="1.10.10.1600">
    <property type="entry name" value="Bacterial DNA polymerase III alpha subunit, thumb domain"/>
    <property type="match status" value="1"/>
</dbReference>
<evidence type="ECO:0000313" key="9">
    <source>
        <dbReference type="Proteomes" id="UP000223009"/>
    </source>
</evidence>
<dbReference type="InterPro" id="IPR029460">
    <property type="entry name" value="DNAPol_HHH"/>
</dbReference>
<dbReference type="InterPro" id="IPR041931">
    <property type="entry name" value="DNA_pol3_alpha_thumb_dom"/>
</dbReference>